<gene>
    <name evidence="8" type="primary">LOC101863136</name>
</gene>
<dbReference type="PANTHER" id="PTHR15364">
    <property type="entry name" value="2'-DEOXYNUCLEOSIDE 5'-PHOSPHATE N-HYDROLASE 1"/>
    <property type="match status" value="1"/>
</dbReference>
<name>A0ABM0K5M3_APLCA</name>
<keyword evidence="6" id="KW-0963">Cytoplasm</keyword>
<keyword evidence="3 6" id="KW-0546">Nucleotide metabolism</keyword>
<dbReference type="Pfam" id="PF05014">
    <property type="entry name" value="Nuc_deoxyrib_tr"/>
    <property type="match status" value="1"/>
</dbReference>
<dbReference type="InterPro" id="IPR028607">
    <property type="entry name" value="DNPH1"/>
</dbReference>
<dbReference type="InterPro" id="IPR051239">
    <property type="entry name" value="2'-dNMP_N-hydrolase"/>
</dbReference>
<dbReference type="SUPFAM" id="SSF52309">
    <property type="entry name" value="N-(deoxy)ribosyltransferase-like"/>
    <property type="match status" value="1"/>
</dbReference>
<comment type="caution">
    <text evidence="6">Lacks conserved residue(s) required for the propagation of feature annotation.</text>
</comment>
<feature type="binding site" description="in other chain" evidence="6">
    <location>
        <position position="63"/>
    </location>
    <ligand>
        <name>substrate</name>
        <note>ligand shared between homodimeric partners</note>
    </ligand>
</feature>
<evidence type="ECO:0000256" key="6">
    <source>
        <dbReference type="HAMAP-Rule" id="MF_03036"/>
    </source>
</evidence>
<organism evidence="7 8">
    <name type="scientific">Aplysia californica</name>
    <name type="common">California sea hare</name>
    <dbReference type="NCBI Taxonomy" id="6500"/>
    <lineage>
        <taxon>Eukaryota</taxon>
        <taxon>Metazoa</taxon>
        <taxon>Spiralia</taxon>
        <taxon>Lophotrochozoa</taxon>
        <taxon>Mollusca</taxon>
        <taxon>Gastropoda</taxon>
        <taxon>Heterobranchia</taxon>
        <taxon>Euthyneura</taxon>
        <taxon>Tectipleura</taxon>
        <taxon>Aplysiida</taxon>
        <taxon>Aplysioidea</taxon>
        <taxon>Aplysiidae</taxon>
        <taxon>Aplysia</taxon>
    </lineage>
</organism>
<reference evidence="8" key="1">
    <citation type="submission" date="2025-08" db="UniProtKB">
        <authorList>
            <consortium name="RefSeq"/>
        </authorList>
    </citation>
    <scope>IDENTIFICATION</scope>
</reference>
<feature type="binding site" description="in other chain" evidence="6">
    <location>
        <position position="128"/>
    </location>
    <ligand>
        <name>substrate</name>
        <note>ligand shared between homodimeric partners</note>
    </ligand>
</feature>
<comment type="catalytic activity">
    <reaction evidence="5">
        <text>5-hydroxymethyl-dUMP + H2O = 5-hydroxymethyluracil + 2-deoxy-D-ribose 5-phosphate</text>
        <dbReference type="Rhea" id="RHEA:77099"/>
        <dbReference type="ChEBI" id="CHEBI:15377"/>
        <dbReference type="ChEBI" id="CHEBI:16964"/>
        <dbReference type="ChEBI" id="CHEBI:62877"/>
        <dbReference type="ChEBI" id="CHEBI:90409"/>
    </reaction>
    <physiologicalReaction direction="left-to-right" evidence="5">
        <dbReference type="Rhea" id="RHEA:77100"/>
    </physiologicalReaction>
</comment>
<evidence type="ECO:0000313" key="8">
    <source>
        <dbReference type="RefSeq" id="XP_005109287.2"/>
    </source>
</evidence>
<keyword evidence="2 6" id="KW-0378">Hydrolase</keyword>
<evidence type="ECO:0000256" key="3">
    <source>
        <dbReference type="ARBA" id="ARBA00023080"/>
    </source>
</evidence>
<comment type="catalytic activity">
    <reaction evidence="6">
        <text>a pyrimidine 2'-deoxyribonucleoside 5'-phosphate + H2O = a pyrimidine nucleobase + 2-deoxy-D-ribose 5-phosphate</text>
        <dbReference type="Rhea" id="RHEA:57852"/>
        <dbReference type="ChEBI" id="CHEBI:15377"/>
        <dbReference type="ChEBI" id="CHEBI:26432"/>
        <dbReference type="ChEBI" id="CHEBI:62877"/>
        <dbReference type="ChEBI" id="CHEBI:142209"/>
    </reaction>
</comment>
<evidence type="ECO:0000256" key="2">
    <source>
        <dbReference type="ARBA" id="ARBA00022801"/>
    </source>
</evidence>
<dbReference type="GeneID" id="101863136"/>
<dbReference type="HAMAP" id="MF_03036">
    <property type="entry name" value="Nuc_phosphate_hydrolase"/>
    <property type="match status" value="1"/>
</dbReference>
<dbReference type="Gene3D" id="3.40.50.450">
    <property type="match status" value="1"/>
</dbReference>
<evidence type="ECO:0000313" key="7">
    <source>
        <dbReference type="Proteomes" id="UP000694888"/>
    </source>
</evidence>
<comment type="catalytic activity">
    <reaction evidence="6">
        <text>a purine 2'-deoxyribonucleoside 5'-phosphate + H2O = a purine nucleobase + 2-deoxy-D-ribose 5-phosphate</text>
        <dbReference type="Rhea" id="RHEA:51132"/>
        <dbReference type="ChEBI" id="CHEBI:15377"/>
        <dbReference type="ChEBI" id="CHEBI:26386"/>
        <dbReference type="ChEBI" id="CHEBI:62877"/>
        <dbReference type="ChEBI" id="CHEBI:142198"/>
    </reaction>
</comment>
<comment type="subcellular location">
    <subcellularLocation>
        <location evidence="6">Cytoplasm</location>
    </subcellularLocation>
    <subcellularLocation>
        <location evidence="6">Nucleus</location>
    </subcellularLocation>
</comment>
<evidence type="ECO:0000256" key="5">
    <source>
        <dbReference type="ARBA" id="ARBA00047460"/>
    </source>
</evidence>
<dbReference type="Proteomes" id="UP000694888">
    <property type="component" value="Unplaced"/>
</dbReference>
<comment type="similarity">
    <text evidence="6">Belongs to the 2'-deoxynucleoside 5'-phosphate N-hydrolase 1 family.</text>
</comment>
<accession>A0ABM0K5M3</accession>
<dbReference type="PANTHER" id="PTHR15364:SF0">
    <property type="entry name" value="2'-DEOXYNUCLEOSIDE 5'-PHOSPHATE N-HYDROLASE 1"/>
    <property type="match status" value="1"/>
</dbReference>
<dbReference type="EC" id="3.2.2.-" evidence="6"/>
<keyword evidence="4 6" id="KW-0326">Glycosidase</keyword>
<keyword evidence="6" id="KW-0539">Nucleus</keyword>
<feature type="binding site" evidence="6">
    <location>
        <begin position="152"/>
        <end position="154"/>
    </location>
    <ligand>
        <name>substrate</name>
        <note>ligand shared between homodimeric partners</note>
    </ligand>
</feature>
<evidence type="ECO:0000256" key="1">
    <source>
        <dbReference type="ARBA" id="ARBA00011407"/>
    </source>
</evidence>
<comment type="subunit">
    <text evidence="1 6">Monomer and homodimer.</text>
</comment>
<proteinExistence type="inferred from homology"/>
<keyword evidence="7" id="KW-1185">Reference proteome</keyword>
<protein>
    <recommendedName>
        <fullName evidence="6">Putative 2'-deoxynucleoside 5'-phosphate N-hydrolase 1</fullName>
        <ecNumber evidence="6">3.2.2.-</ecNumber>
    </recommendedName>
</protein>
<comment type="function">
    <text evidence="6">Catalyzes the cleavage of the N-glycosidic bond of deoxyribonucleoside 5'-monophosphates to yield deoxyribose 5-phosphate and a purine or pyrimidine base.</text>
</comment>
<dbReference type="InterPro" id="IPR007710">
    <property type="entry name" value="Nucleoside_deoxyribTrfase"/>
</dbReference>
<evidence type="ECO:0000256" key="4">
    <source>
        <dbReference type="ARBA" id="ARBA00023295"/>
    </source>
</evidence>
<sequence length="186" mass="20852">MHQNYHRNSGPRYPSIADSVDFIFFDFVDRRVTITSGHGKKEVSMKIYFAGSIRGGRQDVGIYFSIIQQLKDNYGEVLTEFVGDKDYSIDDPNRMPDKEIHDTDVGMLSECDCVVAEVTQPSLGVGYELGRAVAMGKRILCLFRTDEGKRLSGMISGAHNGKSFIVVYYKEQSEIPAILKNFFAAS</sequence>
<dbReference type="RefSeq" id="XP_005109287.2">
    <property type="nucleotide sequence ID" value="XM_005109230.3"/>
</dbReference>